<protein>
    <submittedName>
        <fullName evidence="1">ATPase V</fullName>
    </submittedName>
</protein>
<accession>A0ABU9PYM1</accession>
<dbReference type="Proteomes" id="UP001495910">
    <property type="component" value="Unassembled WGS sequence"/>
</dbReference>
<evidence type="ECO:0000313" key="2">
    <source>
        <dbReference type="Proteomes" id="UP001495910"/>
    </source>
</evidence>
<dbReference type="EMBL" id="JBANDC010000012">
    <property type="protein sequence ID" value="MEM4989112.1"/>
    <property type="molecule type" value="Genomic_DNA"/>
</dbReference>
<keyword evidence="2" id="KW-1185">Reference proteome</keyword>
<dbReference type="RefSeq" id="WP_342830389.1">
    <property type="nucleotide sequence ID" value="NZ_JBANDC010000012.1"/>
</dbReference>
<organism evidence="1 2">
    <name type="scientific">Collimonas rhizosphaerae</name>
    <dbReference type="NCBI Taxonomy" id="3126357"/>
    <lineage>
        <taxon>Bacteria</taxon>
        <taxon>Pseudomonadati</taxon>
        <taxon>Pseudomonadota</taxon>
        <taxon>Betaproteobacteria</taxon>
        <taxon>Burkholderiales</taxon>
        <taxon>Oxalobacteraceae</taxon>
        <taxon>Collimonas</taxon>
    </lineage>
</organism>
<name>A0ABU9PYM1_9BURK</name>
<reference evidence="1 2" key="1">
    <citation type="submission" date="2024-02" db="EMBL/GenBank/DDBJ databases">
        <title>Draft genome sequence of Collimonas sp. strain H4R21, an effective mineral-weathering bacterial strain isolated from the beech rhizosphere.</title>
        <authorList>
            <person name="Morin E."/>
            <person name="Uroz S."/>
            <person name="Leveau J.H.J."/>
            <person name="Kumar R."/>
            <person name="Rey M.W."/>
            <person name="Pham J."/>
        </authorList>
    </citation>
    <scope>NUCLEOTIDE SEQUENCE [LARGE SCALE GENOMIC DNA]</scope>
    <source>
        <strain evidence="1 2">H4R21</strain>
    </source>
</reference>
<proteinExistence type="predicted"/>
<evidence type="ECO:0000313" key="1">
    <source>
        <dbReference type="EMBL" id="MEM4989112.1"/>
    </source>
</evidence>
<gene>
    <name evidence="1" type="ORF">V8G57_17105</name>
</gene>
<comment type="caution">
    <text evidence="1">The sequence shown here is derived from an EMBL/GenBank/DDBJ whole genome shotgun (WGS) entry which is preliminary data.</text>
</comment>
<sequence>MHFTLLKSPTEALFVTATSRLIKADALRELHWAADLRESFLDELAQMRQQRDEAFDAARSDGYRAGERAAYSDLTERLSASHKFLTQAHATFEHTFARAVASVISQIVRRQPDAALIQAVIRQAYLALGRELMMRVVVHPEQRDATQEALKNLMLDAVPVLETDTRLARHACRIESQLAVVEHDLDAMLAGIERATLLALQDSVESTMVGNQETAS</sequence>